<name>A0A8J2JCL7_9HEXA</name>
<dbReference type="EMBL" id="CAJVCH010022950">
    <property type="protein sequence ID" value="CAG7693758.1"/>
    <property type="molecule type" value="Genomic_DNA"/>
</dbReference>
<accession>A0A8J2JCL7</accession>
<organism evidence="1 2">
    <name type="scientific">Allacma fusca</name>
    <dbReference type="NCBI Taxonomy" id="39272"/>
    <lineage>
        <taxon>Eukaryota</taxon>
        <taxon>Metazoa</taxon>
        <taxon>Ecdysozoa</taxon>
        <taxon>Arthropoda</taxon>
        <taxon>Hexapoda</taxon>
        <taxon>Collembola</taxon>
        <taxon>Symphypleona</taxon>
        <taxon>Sminthuridae</taxon>
        <taxon>Allacma</taxon>
    </lineage>
</organism>
<proteinExistence type="predicted"/>
<evidence type="ECO:0000313" key="2">
    <source>
        <dbReference type="Proteomes" id="UP000708208"/>
    </source>
</evidence>
<gene>
    <name evidence="1" type="ORF">AFUS01_LOCUS3787</name>
</gene>
<evidence type="ECO:0000313" key="1">
    <source>
        <dbReference type="EMBL" id="CAG7693758.1"/>
    </source>
</evidence>
<protein>
    <submittedName>
        <fullName evidence="1">Uncharacterized protein</fullName>
    </submittedName>
</protein>
<sequence>PTLASLCHLPAIKANCEIANQFTEMAFTSVLVNFSTKLMSSDLGLLLILNSILALSASEINLNPVLNSSSTLSRVEKCEHDTLNECWNQLPPFPDQGIPSSDAGVKKACEGGSDDKLIYTIKCESGTCGSSLDQTIPVDLPTTLSSRVSSVMSQLVFGYTPRNRLKFSSSPVKV</sequence>
<dbReference type="AlphaFoldDB" id="A0A8J2JCL7"/>
<keyword evidence="2" id="KW-1185">Reference proteome</keyword>
<dbReference type="Proteomes" id="UP000708208">
    <property type="component" value="Unassembled WGS sequence"/>
</dbReference>
<feature type="non-terminal residue" evidence="1">
    <location>
        <position position="1"/>
    </location>
</feature>
<comment type="caution">
    <text evidence="1">The sequence shown here is derived from an EMBL/GenBank/DDBJ whole genome shotgun (WGS) entry which is preliminary data.</text>
</comment>
<reference evidence="1" key="1">
    <citation type="submission" date="2021-06" db="EMBL/GenBank/DDBJ databases">
        <authorList>
            <person name="Hodson N. C."/>
            <person name="Mongue J. A."/>
            <person name="Jaron S. K."/>
        </authorList>
    </citation>
    <scope>NUCLEOTIDE SEQUENCE</scope>
</reference>